<protein>
    <submittedName>
        <fullName evidence="1">Uncharacterized protein</fullName>
    </submittedName>
</protein>
<evidence type="ECO:0000313" key="1">
    <source>
        <dbReference type="EMBL" id="SMG07748.1"/>
    </source>
</evidence>
<sequence>MARPKNKTDLVQQSEKSFADLQSFIAGLSEAEQQHAFPAQYMNRNIRDVLGHIHAWHLLFLRWYEEGMAGRKPIMPAEGYTWKTTPDLNRMIQEKYSQTPLSDIQKLLLNSYQEVQIILAAHSEEELFTKKRYGWTGTSSLGQYLISATCSHYEWALRLIKKGTK</sequence>
<dbReference type="Proteomes" id="UP000192980">
    <property type="component" value="Unassembled WGS sequence"/>
</dbReference>
<gene>
    <name evidence="1" type="ORF">SAMN05660862_0312</name>
</gene>
<dbReference type="InterPro" id="IPR012550">
    <property type="entry name" value="DUF1706"/>
</dbReference>
<dbReference type="RefSeq" id="WP_085471210.1">
    <property type="nucleotide sequence ID" value="NZ_CP038029.1"/>
</dbReference>
<dbReference type="Pfam" id="PF08020">
    <property type="entry name" value="DUF1706"/>
    <property type="match status" value="1"/>
</dbReference>
<keyword evidence="2" id="KW-1185">Reference proteome</keyword>
<dbReference type="AlphaFoldDB" id="A0A1X7I191"/>
<dbReference type="EMBL" id="FXAU01000001">
    <property type="protein sequence ID" value="SMG07748.1"/>
    <property type="molecule type" value="Genomic_DNA"/>
</dbReference>
<proteinExistence type="predicted"/>
<dbReference type="InterPro" id="IPR034660">
    <property type="entry name" value="DinB/YfiT-like"/>
</dbReference>
<reference evidence="1 2" key="1">
    <citation type="submission" date="2017-04" db="EMBL/GenBank/DDBJ databases">
        <authorList>
            <person name="Afonso C.L."/>
            <person name="Miller P.J."/>
            <person name="Scott M.A."/>
            <person name="Spackman E."/>
            <person name="Goraichik I."/>
            <person name="Dimitrov K.M."/>
            <person name="Suarez D.L."/>
            <person name="Swayne D.E."/>
        </authorList>
    </citation>
    <scope>NUCLEOTIDE SEQUENCE [LARGE SCALE GENOMIC DNA]</scope>
    <source>
        <strain evidence="1 2">DSM 22418</strain>
    </source>
</reference>
<dbReference type="PANTHER" id="PTHR40658">
    <property type="match status" value="1"/>
</dbReference>
<organism evidence="1 2">
    <name type="scientific">Sphingobacterium psychroaquaticum</name>
    <dbReference type="NCBI Taxonomy" id="561061"/>
    <lineage>
        <taxon>Bacteria</taxon>
        <taxon>Pseudomonadati</taxon>
        <taxon>Bacteroidota</taxon>
        <taxon>Sphingobacteriia</taxon>
        <taxon>Sphingobacteriales</taxon>
        <taxon>Sphingobacteriaceae</taxon>
        <taxon>Sphingobacterium</taxon>
    </lineage>
</organism>
<evidence type="ECO:0000313" key="2">
    <source>
        <dbReference type="Proteomes" id="UP000192980"/>
    </source>
</evidence>
<dbReference type="SUPFAM" id="SSF109854">
    <property type="entry name" value="DinB/YfiT-like putative metalloenzymes"/>
    <property type="match status" value="1"/>
</dbReference>
<dbReference type="Gene3D" id="1.20.120.450">
    <property type="entry name" value="dinb family like domain"/>
    <property type="match status" value="1"/>
</dbReference>
<dbReference type="OrthoDB" id="9786621at2"/>
<dbReference type="PANTHER" id="PTHR40658:SF4">
    <property type="entry name" value="HYPOTHETICAL CYTOSOLIC PROTEIN"/>
    <property type="match status" value="1"/>
</dbReference>
<accession>A0A1X7I191</accession>
<name>A0A1X7I191_9SPHI</name>
<dbReference type="PIRSF" id="PIRSF031551">
    <property type="entry name" value="DUF1706"/>
    <property type="match status" value="1"/>
</dbReference>